<organism evidence="2 3">
    <name type="scientific">Rhizobium leguminosarum bv. viciae</name>
    <dbReference type="NCBI Taxonomy" id="387"/>
    <lineage>
        <taxon>Bacteria</taxon>
        <taxon>Pseudomonadati</taxon>
        <taxon>Pseudomonadota</taxon>
        <taxon>Alphaproteobacteria</taxon>
        <taxon>Hyphomicrobiales</taxon>
        <taxon>Rhizobiaceae</taxon>
        <taxon>Rhizobium/Agrobacterium group</taxon>
        <taxon>Rhizobium</taxon>
    </lineage>
</organism>
<evidence type="ECO:0000313" key="3">
    <source>
        <dbReference type="Proteomes" id="UP000662259"/>
    </source>
</evidence>
<sequence>MDTSVNLLPKGPGDGCEWLEVTPGERFTIRTSVSETGGLYTMIEVTAESRNGVPVHTHANEEEHFIVLEGSVHLINGSQSLALSVGDSATVKRGTPHAWCNLSDSTARMLIIFSPGHMEEAFRLIGSLNGGDMAAIAESAKSGGSTIVGPPPFDNIYSVMSPRPRP</sequence>
<evidence type="ECO:0000313" key="2">
    <source>
        <dbReference type="EMBL" id="NKM48845.1"/>
    </source>
</evidence>
<dbReference type="Proteomes" id="UP000662259">
    <property type="component" value="Unassembled WGS sequence"/>
</dbReference>
<dbReference type="AlphaFoldDB" id="A0A8I2GTC0"/>
<dbReference type="InterPro" id="IPR014710">
    <property type="entry name" value="RmlC-like_jellyroll"/>
</dbReference>
<feature type="domain" description="Cupin type-2" evidence="1">
    <location>
        <begin position="52"/>
        <end position="113"/>
    </location>
</feature>
<evidence type="ECO:0000259" key="1">
    <source>
        <dbReference type="Pfam" id="PF07883"/>
    </source>
</evidence>
<dbReference type="InterPro" id="IPR013096">
    <property type="entry name" value="Cupin_2"/>
</dbReference>
<accession>A0A8I2GTC0</accession>
<proteinExistence type="predicted"/>
<name>A0A8I2GTC0_RHILV</name>
<dbReference type="InterPro" id="IPR053146">
    <property type="entry name" value="QDO-like"/>
</dbReference>
<dbReference type="PANTHER" id="PTHR36440:SF1">
    <property type="entry name" value="PUTATIVE (AFU_ORTHOLOGUE AFUA_8G07350)-RELATED"/>
    <property type="match status" value="1"/>
</dbReference>
<dbReference type="InterPro" id="IPR011051">
    <property type="entry name" value="RmlC_Cupin_sf"/>
</dbReference>
<dbReference type="Pfam" id="PF07883">
    <property type="entry name" value="Cupin_2"/>
    <property type="match status" value="1"/>
</dbReference>
<comment type="caution">
    <text evidence="2">The sequence shown here is derived from an EMBL/GenBank/DDBJ whole genome shotgun (WGS) entry which is preliminary data.</text>
</comment>
<dbReference type="SUPFAM" id="SSF51182">
    <property type="entry name" value="RmlC-like cupins"/>
    <property type="match status" value="1"/>
</dbReference>
<dbReference type="PANTHER" id="PTHR36440">
    <property type="entry name" value="PUTATIVE (AFU_ORTHOLOGUE AFUA_8G07350)-RELATED"/>
    <property type="match status" value="1"/>
</dbReference>
<reference evidence="2" key="1">
    <citation type="submission" date="2019-10" db="EMBL/GenBank/DDBJ databases">
        <title>Rhizobium leguminosarum symbiovar viciae collection.</title>
        <authorList>
            <person name="Boivin S."/>
            <person name="Lepetit M."/>
        </authorList>
    </citation>
    <scope>NUCLEOTIDE SEQUENCE</scope>
    <source>
        <strain evidence="2">L143</strain>
    </source>
</reference>
<dbReference type="RefSeq" id="WP_164024090.1">
    <property type="nucleotide sequence ID" value="NZ_WIEZ01000018.1"/>
</dbReference>
<gene>
    <name evidence="2" type="ORF">GFL91_28655</name>
</gene>
<protein>
    <submittedName>
        <fullName evidence="2">Cupin domain-containing protein</fullName>
    </submittedName>
</protein>
<dbReference type="Gene3D" id="2.60.120.10">
    <property type="entry name" value="Jelly Rolls"/>
    <property type="match status" value="1"/>
</dbReference>
<dbReference type="EMBL" id="WIEZ01000018">
    <property type="protein sequence ID" value="NKM48845.1"/>
    <property type="molecule type" value="Genomic_DNA"/>
</dbReference>